<feature type="compositionally biased region" description="Acidic residues" evidence="1">
    <location>
        <begin position="55"/>
        <end position="73"/>
    </location>
</feature>
<keyword evidence="3" id="KW-1185">Reference proteome</keyword>
<dbReference type="Gramene" id="PGSC0003DMT400085310">
    <property type="protein sequence ID" value="PGSC0003DMT400085310"/>
    <property type="gene ID" value="PGSC0003DMG400034881"/>
</dbReference>
<reference evidence="2" key="2">
    <citation type="submission" date="2015-06" db="UniProtKB">
        <authorList>
            <consortium name="EnsemblPlants"/>
        </authorList>
    </citation>
    <scope>IDENTIFICATION</scope>
    <source>
        <strain evidence="2">DM1-3 516 R44</strain>
    </source>
</reference>
<feature type="region of interest" description="Disordered" evidence="1">
    <location>
        <begin position="41"/>
        <end position="88"/>
    </location>
</feature>
<dbReference type="EnsemblPlants" id="PGSC0003DMT400085310">
    <property type="protein sequence ID" value="PGSC0003DMT400085310"/>
    <property type="gene ID" value="PGSC0003DMG400034881"/>
</dbReference>
<accession>M1D981</accession>
<dbReference type="HOGENOM" id="CLU_1362493_0_0_1"/>
<dbReference type="Proteomes" id="UP000011115">
    <property type="component" value="Unassembled WGS sequence"/>
</dbReference>
<reference evidence="3" key="1">
    <citation type="journal article" date="2011" name="Nature">
        <title>Genome sequence and analysis of the tuber crop potato.</title>
        <authorList>
            <consortium name="The Potato Genome Sequencing Consortium"/>
        </authorList>
    </citation>
    <scope>NUCLEOTIDE SEQUENCE [LARGE SCALE GENOMIC DNA]</scope>
    <source>
        <strain evidence="3">cv. DM1-3 516 R44</strain>
    </source>
</reference>
<evidence type="ECO:0000313" key="3">
    <source>
        <dbReference type="Proteomes" id="UP000011115"/>
    </source>
</evidence>
<dbReference type="AlphaFoldDB" id="M1D981"/>
<evidence type="ECO:0000256" key="1">
    <source>
        <dbReference type="SAM" id="MobiDB-lite"/>
    </source>
</evidence>
<dbReference type="InParanoid" id="M1D981"/>
<proteinExistence type="predicted"/>
<dbReference type="PaxDb" id="4113-PGSC0003DMT400085310"/>
<name>M1D981_SOLTU</name>
<sequence>MAPKGGHPVTEDEIATLAEGYPLTDSVMYMCRMVLAFQEPIDDNDATADDKDGLAEDESDDTGPGDGDTDAGDGDGLRSLNKLKDDGEQTILKERRLSTDKLCEKAGDPFQGKTDVWITPGSSNDIRRIEDDYLWYNASQRKMSLPDTTPIFNHATLTSEASTSAPSIEQSFISQPPTVPSTFATTDVVAPAPAPTSHPPH</sequence>
<protein>
    <recommendedName>
        <fullName evidence="4">Integrase core domain containing protein</fullName>
    </recommendedName>
</protein>
<organism evidence="2 3">
    <name type="scientific">Solanum tuberosum</name>
    <name type="common">Potato</name>
    <dbReference type="NCBI Taxonomy" id="4113"/>
    <lineage>
        <taxon>Eukaryota</taxon>
        <taxon>Viridiplantae</taxon>
        <taxon>Streptophyta</taxon>
        <taxon>Embryophyta</taxon>
        <taxon>Tracheophyta</taxon>
        <taxon>Spermatophyta</taxon>
        <taxon>Magnoliopsida</taxon>
        <taxon>eudicotyledons</taxon>
        <taxon>Gunneridae</taxon>
        <taxon>Pentapetalae</taxon>
        <taxon>asterids</taxon>
        <taxon>lamiids</taxon>
        <taxon>Solanales</taxon>
        <taxon>Solanaceae</taxon>
        <taxon>Solanoideae</taxon>
        <taxon>Solaneae</taxon>
        <taxon>Solanum</taxon>
    </lineage>
</organism>
<evidence type="ECO:0008006" key="4">
    <source>
        <dbReference type="Google" id="ProtNLM"/>
    </source>
</evidence>
<evidence type="ECO:0000313" key="2">
    <source>
        <dbReference type="EnsemblPlants" id="PGSC0003DMT400085310"/>
    </source>
</evidence>